<reference evidence="3 4" key="1">
    <citation type="submission" date="2021-08" db="EMBL/GenBank/DDBJ databases">
        <title>Collinsella faecalis sp. nov. isolated from swine faeces.</title>
        <authorList>
            <person name="Oh B.S."/>
            <person name="Lee J.H."/>
        </authorList>
    </citation>
    <scope>NUCLEOTIDE SEQUENCE [LARGE SCALE GENOMIC DNA]</scope>
    <source>
        <strain evidence="3 4">AGMB00827</strain>
    </source>
</reference>
<dbReference type="RefSeq" id="WP_222199532.1">
    <property type="nucleotide sequence ID" value="NZ_JAIMFO010000006.1"/>
</dbReference>
<feature type="transmembrane region" description="Helical" evidence="2">
    <location>
        <begin position="146"/>
        <end position="165"/>
    </location>
</feature>
<evidence type="ECO:0000313" key="4">
    <source>
        <dbReference type="Proteomes" id="UP000700908"/>
    </source>
</evidence>
<sequence length="432" mass="46693">MEKESMDNQASTTQITASSQSQTSMSSHISDHIGDLISLLSALAGMSALVAYFYHVGIALSAGYPTRLITPAPIDLIEPAILLIAAAPWIFIRFSCIRRASITLQKASPQILSDKVGSLTIVAYAVFLFLPILSLTCIITDEHLPLLVSACCGLVFSLGGLFWLSKKRPNKGVVITLLSLLVAASAITLLTIAAYISANHTLSVEGTERLPWVALFALCILSVLLVVFGALSTRFICDQNVFAASALLSVELMRAVGEAFILVMFAVFPYSLAQSLGYTGSATIPFLITMMIGMMLNIVLSRLISGRNDLSTARSTFEEWHHRLLRINRIALILYAVFIIAAGATLCGWHLGGDLGPKMIVHQIPEGSIYPDRNRPLEVVDMYGGERAVVKLLCNKKQETPDTGSSCEGTSNQFQVINLTDGFVITEIQPAP</sequence>
<feature type="transmembrane region" description="Helical" evidence="2">
    <location>
        <begin position="330"/>
        <end position="351"/>
    </location>
</feature>
<protein>
    <submittedName>
        <fullName evidence="3">Uncharacterized protein</fullName>
    </submittedName>
</protein>
<organism evidence="3 4">
    <name type="scientific">Collinsella ureilytica</name>
    <dbReference type="NCBI Taxonomy" id="2869515"/>
    <lineage>
        <taxon>Bacteria</taxon>
        <taxon>Bacillati</taxon>
        <taxon>Actinomycetota</taxon>
        <taxon>Coriobacteriia</taxon>
        <taxon>Coriobacteriales</taxon>
        <taxon>Coriobacteriaceae</taxon>
        <taxon>Collinsella</taxon>
    </lineage>
</organism>
<dbReference type="EMBL" id="JAIMFO010000006">
    <property type="protein sequence ID" value="MBY4797822.1"/>
    <property type="molecule type" value="Genomic_DNA"/>
</dbReference>
<feature type="compositionally biased region" description="Low complexity" evidence="1">
    <location>
        <begin position="9"/>
        <end position="23"/>
    </location>
</feature>
<feature type="region of interest" description="Disordered" evidence="1">
    <location>
        <begin position="1"/>
        <end position="23"/>
    </location>
</feature>
<feature type="transmembrane region" description="Helical" evidence="2">
    <location>
        <begin position="172"/>
        <end position="198"/>
    </location>
</feature>
<feature type="transmembrane region" description="Helical" evidence="2">
    <location>
        <begin position="76"/>
        <end position="96"/>
    </location>
</feature>
<dbReference type="Proteomes" id="UP000700908">
    <property type="component" value="Unassembled WGS sequence"/>
</dbReference>
<feature type="transmembrane region" description="Helical" evidence="2">
    <location>
        <begin position="210"/>
        <end position="231"/>
    </location>
</feature>
<accession>A0ABS7MKK4</accession>
<feature type="transmembrane region" description="Helical" evidence="2">
    <location>
        <begin position="116"/>
        <end position="140"/>
    </location>
</feature>
<evidence type="ECO:0000256" key="2">
    <source>
        <dbReference type="SAM" id="Phobius"/>
    </source>
</evidence>
<proteinExistence type="predicted"/>
<evidence type="ECO:0000256" key="1">
    <source>
        <dbReference type="SAM" id="MobiDB-lite"/>
    </source>
</evidence>
<keyword evidence="2" id="KW-0472">Membrane</keyword>
<evidence type="ECO:0000313" key="3">
    <source>
        <dbReference type="EMBL" id="MBY4797822.1"/>
    </source>
</evidence>
<comment type="caution">
    <text evidence="3">The sequence shown here is derived from an EMBL/GenBank/DDBJ whole genome shotgun (WGS) entry which is preliminary data.</text>
</comment>
<keyword evidence="2" id="KW-1133">Transmembrane helix</keyword>
<feature type="transmembrane region" description="Helical" evidence="2">
    <location>
        <begin position="284"/>
        <end position="304"/>
    </location>
</feature>
<name>A0ABS7MKK4_9ACTN</name>
<feature type="transmembrane region" description="Helical" evidence="2">
    <location>
        <begin position="252"/>
        <end position="272"/>
    </location>
</feature>
<feature type="transmembrane region" description="Helical" evidence="2">
    <location>
        <begin position="36"/>
        <end position="56"/>
    </location>
</feature>
<keyword evidence="4" id="KW-1185">Reference proteome</keyword>
<keyword evidence="2" id="KW-0812">Transmembrane</keyword>
<gene>
    <name evidence="3" type="ORF">K6V98_05580</name>
</gene>